<evidence type="ECO:0000256" key="1">
    <source>
        <dbReference type="SAM" id="MobiDB-lite"/>
    </source>
</evidence>
<organism evidence="2 3">
    <name type="scientific">Streptomyces filamentosus</name>
    <name type="common">Streptomyces roseosporus</name>
    <dbReference type="NCBI Taxonomy" id="67294"/>
    <lineage>
        <taxon>Bacteria</taxon>
        <taxon>Bacillati</taxon>
        <taxon>Actinomycetota</taxon>
        <taxon>Actinomycetes</taxon>
        <taxon>Kitasatosporales</taxon>
        <taxon>Streptomycetaceae</taxon>
        <taxon>Streptomyces</taxon>
    </lineage>
</organism>
<name>A0A919BHQ9_STRFL</name>
<feature type="region of interest" description="Disordered" evidence="1">
    <location>
        <begin position="1"/>
        <end position="60"/>
    </location>
</feature>
<gene>
    <name evidence="2" type="ORF">GCM10017667_16250</name>
</gene>
<feature type="compositionally biased region" description="Low complexity" evidence="1">
    <location>
        <begin position="1"/>
        <end position="23"/>
    </location>
</feature>
<accession>A0A919BHQ9</accession>
<protein>
    <submittedName>
        <fullName evidence="2">Uncharacterized protein</fullName>
    </submittedName>
</protein>
<evidence type="ECO:0000313" key="2">
    <source>
        <dbReference type="EMBL" id="GHF88308.1"/>
    </source>
</evidence>
<reference evidence="2" key="2">
    <citation type="submission" date="2020-09" db="EMBL/GenBank/DDBJ databases">
        <authorList>
            <person name="Sun Q."/>
            <person name="Ohkuma M."/>
        </authorList>
    </citation>
    <scope>NUCLEOTIDE SEQUENCE</scope>
    <source>
        <strain evidence="2">JCM 4122</strain>
    </source>
</reference>
<feature type="compositionally biased region" description="Polar residues" evidence="1">
    <location>
        <begin position="51"/>
        <end position="60"/>
    </location>
</feature>
<keyword evidence="3" id="KW-1185">Reference proteome</keyword>
<proteinExistence type="predicted"/>
<sequence length="60" mass="5556">MPGAGEAPPSAAPAAAPASVPAEGLAPVPGRAFLGGTSSPTGVTFPDAAKPQSSSRAASL</sequence>
<dbReference type="AlphaFoldDB" id="A0A919BHQ9"/>
<reference evidence="2" key="1">
    <citation type="journal article" date="2014" name="Int. J. Syst. Evol. Microbiol.">
        <title>Complete genome sequence of Corynebacterium casei LMG S-19264T (=DSM 44701T), isolated from a smear-ripened cheese.</title>
        <authorList>
            <consortium name="US DOE Joint Genome Institute (JGI-PGF)"/>
            <person name="Walter F."/>
            <person name="Albersmeier A."/>
            <person name="Kalinowski J."/>
            <person name="Ruckert C."/>
        </authorList>
    </citation>
    <scope>NUCLEOTIDE SEQUENCE</scope>
    <source>
        <strain evidence="2">JCM 4122</strain>
    </source>
</reference>
<dbReference type="Proteomes" id="UP000632849">
    <property type="component" value="Unassembled WGS sequence"/>
</dbReference>
<comment type="caution">
    <text evidence="2">The sequence shown here is derived from an EMBL/GenBank/DDBJ whole genome shotgun (WGS) entry which is preliminary data.</text>
</comment>
<dbReference type="EMBL" id="BNBE01000001">
    <property type="protein sequence ID" value="GHF88308.1"/>
    <property type="molecule type" value="Genomic_DNA"/>
</dbReference>
<evidence type="ECO:0000313" key="3">
    <source>
        <dbReference type="Proteomes" id="UP000632849"/>
    </source>
</evidence>